<keyword evidence="1" id="KW-0175">Coiled coil</keyword>
<keyword evidence="3" id="KW-0812">Transmembrane</keyword>
<keyword evidence="3" id="KW-1133">Transmembrane helix</keyword>
<dbReference type="Proteomes" id="UP000287033">
    <property type="component" value="Unassembled WGS sequence"/>
</dbReference>
<evidence type="ECO:0000313" key="5">
    <source>
        <dbReference type="Proteomes" id="UP000287033"/>
    </source>
</evidence>
<dbReference type="InterPro" id="IPR042352">
    <property type="entry name" value="EFCAB14"/>
</dbReference>
<dbReference type="PANTHER" id="PTHR15717:SF2">
    <property type="entry name" value="EF-HAND CALCIUM-BINDING DOMAIN-CONTAINING PROTEIN 14"/>
    <property type="match status" value="1"/>
</dbReference>
<evidence type="ECO:0008006" key="6">
    <source>
        <dbReference type="Google" id="ProtNLM"/>
    </source>
</evidence>
<evidence type="ECO:0000256" key="2">
    <source>
        <dbReference type="SAM" id="MobiDB-lite"/>
    </source>
</evidence>
<dbReference type="SUPFAM" id="SSF47473">
    <property type="entry name" value="EF-hand"/>
    <property type="match status" value="1"/>
</dbReference>
<gene>
    <name evidence="4" type="ORF">chiPu_0004889</name>
</gene>
<dbReference type="PANTHER" id="PTHR15717">
    <property type="entry name" value="PROTEIN KIAA0494"/>
    <property type="match status" value="1"/>
</dbReference>
<comment type="caution">
    <text evidence="4">The sequence shown here is derived from an EMBL/GenBank/DDBJ whole genome shotgun (WGS) entry which is preliminary data.</text>
</comment>
<sequence length="449" mass="51892">MPEPKKKEKYVLLDDDSECETEEFNKMKMSWMDIRSVKDGKKYTAGRPGRSSAWCQPQWICHSCFIFILLISQVFLFLYALRQHQELEILKLERGISKQQDTIHQFDKQLYSEMDKVEGNANLKSEPEEPHEEFAKILPSVPQNKTPVYGVPPEAQVDNSQEIQTLAKKINIMQGSIIHIRENLNLMQAKCEEFAGNVEDKSTDNQELSRLYKLVQKLNVSTVSSTLEIKDEIHELRNLTAELTQQFRAMETNLHSLRELTNTQVIELDQFEESLERMRNMSENLKSHQSQLEQDLDSNFQQISQLKEEAYQREDALNQTSQPSATMAQLQIESTPYPPPQQTESSKVTSLMSHKDDGKLDVRTPATENTSHKSVLRNIISIPSITNLKALQSFFYDADWTGHGYLTYRDLVNTLGQWAPTEENIKQFDEDNNDRFSYTEMINALGLQE</sequence>
<keyword evidence="5" id="KW-1185">Reference proteome</keyword>
<accession>A0A401S7U8</accession>
<dbReference type="InterPro" id="IPR011992">
    <property type="entry name" value="EF-hand-dom_pair"/>
</dbReference>
<organism evidence="4 5">
    <name type="scientific">Chiloscyllium punctatum</name>
    <name type="common">Brownbanded bambooshark</name>
    <name type="synonym">Hemiscyllium punctatum</name>
    <dbReference type="NCBI Taxonomy" id="137246"/>
    <lineage>
        <taxon>Eukaryota</taxon>
        <taxon>Metazoa</taxon>
        <taxon>Chordata</taxon>
        <taxon>Craniata</taxon>
        <taxon>Vertebrata</taxon>
        <taxon>Chondrichthyes</taxon>
        <taxon>Elasmobranchii</taxon>
        <taxon>Galeomorphii</taxon>
        <taxon>Galeoidea</taxon>
        <taxon>Orectolobiformes</taxon>
        <taxon>Hemiscylliidae</taxon>
        <taxon>Chiloscyllium</taxon>
    </lineage>
</organism>
<feature type="region of interest" description="Disordered" evidence="2">
    <location>
        <begin position="334"/>
        <end position="365"/>
    </location>
</feature>
<reference evidence="4 5" key="1">
    <citation type="journal article" date="2018" name="Nat. Ecol. Evol.">
        <title>Shark genomes provide insights into elasmobranch evolution and the origin of vertebrates.</title>
        <authorList>
            <person name="Hara Y"/>
            <person name="Yamaguchi K"/>
            <person name="Onimaru K"/>
            <person name="Kadota M"/>
            <person name="Koyanagi M"/>
            <person name="Keeley SD"/>
            <person name="Tatsumi K"/>
            <person name="Tanaka K"/>
            <person name="Motone F"/>
            <person name="Kageyama Y"/>
            <person name="Nozu R"/>
            <person name="Adachi N"/>
            <person name="Nishimura O"/>
            <person name="Nakagawa R"/>
            <person name="Tanegashima C"/>
            <person name="Kiyatake I"/>
            <person name="Matsumoto R"/>
            <person name="Murakumo K"/>
            <person name="Nishida K"/>
            <person name="Terakita A"/>
            <person name="Kuratani S"/>
            <person name="Sato K"/>
            <person name="Hyodo S Kuraku.S."/>
        </authorList>
    </citation>
    <scope>NUCLEOTIDE SEQUENCE [LARGE SCALE GENOMIC DNA]</scope>
</reference>
<evidence type="ECO:0000256" key="1">
    <source>
        <dbReference type="SAM" id="Coils"/>
    </source>
</evidence>
<dbReference type="AlphaFoldDB" id="A0A401S7U8"/>
<feature type="compositionally biased region" description="Basic and acidic residues" evidence="2">
    <location>
        <begin position="353"/>
        <end position="362"/>
    </location>
</feature>
<feature type="coiled-coil region" evidence="1">
    <location>
        <begin position="233"/>
        <end position="309"/>
    </location>
</feature>
<dbReference type="EMBL" id="BEZZ01000125">
    <property type="protein sequence ID" value="GCC26472.1"/>
    <property type="molecule type" value="Genomic_DNA"/>
</dbReference>
<feature type="compositionally biased region" description="Polar residues" evidence="2">
    <location>
        <begin position="342"/>
        <end position="352"/>
    </location>
</feature>
<dbReference type="OMA" id="HENVTQM"/>
<keyword evidence="3" id="KW-0472">Membrane</keyword>
<evidence type="ECO:0000313" key="4">
    <source>
        <dbReference type="EMBL" id="GCC26472.1"/>
    </source>
</evidence>
<feature type="transmembrane region" description="Helical" evidence="3">
    <location>
        <begin position="59"/>
        <end position="81"/>
    </location>
</feature>
<protein>
    <recommendedName>
        <fullName evidence="6">EF-hand domain-containing protein</fullName>
    </recommendedName>
</protein>
<evidence type="ECO:0000256" key="3">
    <source>
        <dbReference type="SAM" id="Phobius"/>
    </source>
</evidence>
<name>A0A401S7U8_CHIPU</name>
<dbReference type="OrthoDB" id="9946863at2759"/>
<proteinExistence type="predicted"/>